<dbReference type="RefSeq" id="WP_184508751.1">
    <property type="nucleotide sequence ID" value="NZ_JACHVT010000002.1"/>
</dbReference>
<evidence type="ECO:0000313" key="1">
    <source>
        <dbReference type="EMBL" id="MBB2985836.1"/>
    </source>
</evidence>
<sequence length="105" mass="10598">MDSTTMTKNAARCVASARLRFDGRLLRAAVRVPAQGTAVSFAGPITGSTTDTGLGLGSVLGAVARDAAGVRVDATVPFTGEVSALAYSAFMATDVVRSPSGRPPV</sequence>
<dbReference type="AlphaFoldDB" id="A0A839PV39"/>
<protein>
    <submittedName>
        <fullName evidence="1">Uncharacterized protein</fullName>
    </submittedName>
</protein>
<organism evidence="1 2">
    <name type="scientific">Terracoccus luteus</name>
    <dbReference type="NCBI Taxonomy" id="53356"/>
    <lineage>
        <taxon>Bacteria</taxon>
        <taxon>Bacillati</taxon>
        <taxon>Actinomycetota</taxon>
        <taxon>Actinomycetes</taxon>
        <taxon>Micrococcales</taxon>
        <taxon>Intrasporangiaceae</taxon>
        <taxon>Terracoccus</taxon>
    </lineage>
</organism>
<gene>
    <name evidence="1" type="ORF">FHW14_000985</name>
</gene>
<name>A0A839PV39_9MICO</name>
<dbReference type="EMBL" id="JACHVT010000002">
    <property type="protein sequence ID" value="MBB2985836.1"/>
    <property type="molecule type" value="Genomic_DNA"/>
</dbReference>
<evidence type="ECO:0000313" key="2">
    <source>
        <dbReference type="Proteomes" id="UP000590811"/>
    </source>
</evidence>
<proteinExistence type="predicted"/>
<comment type="caution">
    <text evidence="1">The sequence shown here is derived from an EMBL/GenBank/DDBJ whole genome shotgun (WGS) entry which is preliminary data.</text>
</comment>
<accession>A0A839PV39</accession>
<dbReference type="Proteomes" id="UP000590811">
    <property type="component" value="Unassembled WGS sequence"/>
</dbReference>
<reference evidence="1 2" key="1">
    <citation type="submission" date="2020-08" db="EMBL/GenBank/DDBJ databases">
        <title>Genomic Encyclopedia of Type Strains, Phase IV (KMG-V): Genome sequencing to study the core and pangenomes of soil and plant-associated prokaryotes.</title>
        <authorList>
            <person name="Whitman W."/>
        </authorList>
    </citation>
    <scope>NUCLEOTIDE SEQUENCE [LARGE SCALE GENOMIC DNA]</scope>
    <source>
        <strain evidence="1 2">B3ACCR2</strain>
    </source>
</reference>